<organism evidence="6 7">
    <name type="scientific">Pseudomonas batumici</name>
    <dbReference type="NCBI Taxonomy" id="226910"/>
    <lineage>
        <taxon>Bacteria</taxon>
        <taxon>Pseudomonadati</taxon>
        <taxon>Pseudomonadota</taxon>
        <taxon>Gammaproteobacteria</taxon>
        <taxon>Pseudomonadales</taxon>
        <taxon>Pseudomonadaceae</taxon>
        <taxon>Pseudomonas</taxon>
    </lineage>
</organism>
<name>A0A0C2I930_9PSED</name>
<dbReference type="Proteomes" id="UP000031535">
    <property type="component" value="Unassembled WGS sequence"/>
</dbReference>
<evidence type="ECO:0000259" key="5">
    <source>
        <dbReference type="Pfam" id="PF11429"/>
    </source>
</evidence>
<dbReference type="InterPro" id="IPR037178">
    <property type="entry name" value="ColicinD_C_sf"/>
</dbReference>
<keyword evidence="3" id="KW-0078">Bacteriocin</keyword>
<dbReference type="SUPFAM" id="SSF102824">
    <property type="entry name" value="Colicin D/E5 nuclease domain"/>
    <property type="match status" value="1"/>
</dbReference>
<evidence type="ECO:0000313" key="6">
    <source>
        <dbReference type="EMBL" id="KIH85751.1"/>
    </source>
</evidence>
<proteinExistence type="predicted"/>
<dbReference type="Pfam" id="PF11429">
    <property type="entry name" value="Colicin_D"/>
    <property type="match status" value="1"/>
</dbReference>
<keyword evidence="7" id="KW-1185">Reference proteome</keyword>
<evidence type="ECO:0000256" key="1">
    <source>
        <dbReference type="ARBA" id="ARBA00022529"/>
    </source>
</evidence>
<evidence type="ECO:0000259" key="4">
    <source>
        <dbReference type="Pfam" id="PF06958"/>
    </source>
</evidence>
<dbReference type="EMBL" id="JXDG01000004">
    <property type="protein sequence ID" value="KIH85751.1"/>
    <property type="molecule type" value="Genomic_DNA"/>
</dbReference>
<dbReference type="GO" id="GO:0031640">
    <property type="term" value="P:killing of cells of another organism"/>
    <property type="evidence" value="ECO:0007669"/>
    <property type="project" value="UniProtKB-KW"/>
</dbReference>
<evidence type="ECO:0000313" key="7">
    <source>
        <dbReference type="Proteomes" id="UP000031535"/>
    </source>
</evidence>
<dbReference type="InterPro" id="IPR036302">
    <property type="entry name" value="Pyosin/cloacin_T_dom_sf"/>
</dbReference>
<comment type="caution">
    <text evidence="6">The sequence shown here is derived from an EMBL/GenBank/DDBJ whole genome shotgun (WGS) entry which is preliminary data.</text>
</comment>
<dbReference type="PATRIC" id="fig|226910.6.peg.568"/>
<keyword evidence="1" id="KW-0929">Antimicrobial</keyword>
<dbReference type="GO" id="GO:0004540">
    <property type="term" value="F:RNA nuclease activity"/>
    <property type="evidence" value="ECO:0007669"/>
    <property type="project" value="InterPro"/>
</dbReference>
<dbReference type="GO" id="GO:0042742">
    <property type="term" value="P:defense response to bacterium"/>
    <property type="evidence" value="ECO:0007669"/>
    <property type="project" value="UniProtKB-KW"/>
</dbReference>
<evidence type="ECO:0000256" key="3">
    <source>
        <dbReference type="ARBA" id="ARBA00023048"/>
    </source>
</evidence>
<dbReference type="Pfam" id="PF06958">
    <property type="entry name" value="Pyocin_S"/>
    <property type="match status" value="1"/>
</dbReference>
<dbReference type="InterPro" id="IPR024440">
    <property type="entry name" value="ColicinD_C"/>
</dbReference>
<dbReference type="Gene3D" id="3.10.450.200">
    <property type="match status" value="1"/>
</dbReference>
<dbReference type="InterPro" id="IPR038233">
    <property type="entry name" value="Colicin_D/E5_nuclease"/>
</dbReference>
<dbReference type="AlphaFoldDB" id="A0A0C2I930"/>
<dbReference type="STRING" id="226910.UCMB321_0570"/>
<evidence type="ECO:0000256" key="2">
    <source>
        <dbReference type="ARBA" id="ARBA00023022"/>
    </source>
</evidence>
<dbReference type="InterPro" id="IPR016128">
    <property type="entry name" value="Pyosin/cloacin_T_dom"/>
</dbReference>
<protein>
    <submittedName>
        <fullName evidence="6">Colicin</fullName>
    </submittedName>
</protein>
<gene>
    <name evidence="6" type="ORF">UCMB321_0570</name>
</gene>
<keyword evidence="2" id="KW-0044">Antibiotic</keyword>
<accession>A0A0C2I930</accession>
<reference evidence="6 7" key="1">
    <citation type="submission" date="2015-01" db="EMBL/GenBank/DDBJ databases">
        <title>Complete genome of Pseudomonas batumici UCM B-321 producer of the batumin antibiotic with strong antistaphilococcal and potential anticancer activity.</title>
        <authorList>
            <person name="Klochko V.V."/>
            <person name="Zelena L.B."/>
            <person name="Elena K.A."/>
            <person name="Reva O.N."/>
        </authorList>
    </citation>
    <scope>NUCLEOTIDE SEQUENCE [LARGE SCALE GENOMIC DNA]</scope>
    <source>
        <strain evidence="6 7">UCM B-321</strain>
    </source>
</reference>
<dbReference type="SUPFAM" id="SSF69369">
    <property type="entry name" value="Cloacin translocation domain"/>
    <property type="match status" value="1"/>
</dbReference>
<sequence length="528" mass="56151">MDVLAGKLAELDNRRRQAESLASVNDATWQALLEQRLGIIGVERDIHVQCLPEFLQTELSAAAGSVAGLTPAQTLTHYKVVLDGLIAGKLAAIQPIHAPPPWTSGGITVTFPPTNPKIVSPLSKPELEALANLVHLQATGQIGSKWASYHDALLKSESARHLTVTSNAFGALAERAREVAVEQARLAAEAEAQGKAAKAHTFRLAPAGATQLSVAAGSVAITAGSSLTLEAAIQAGIQALKALGGAVLDRATGVGIGLLLYSPSLGNSDLYPPTSLSLPAKDLIPDLPDNLSEIAAAGGTVDLSYRVYGDRSKYSVIATQANGGVSPKVPVRALRRDPVANAYTFTTADTPPITLTFPIAVPGDSSTVTPVQPVEIPIYTGITLTPIEVKAESFPAVDQWNIRDAIYTFPADSGLPPIYVVLSESLDSGIFTRVQLQAKYKHAKNFGVMDINQNNDSLRKFRDAIKAHLEDKDTVEKGSYHHAKNSKVYFNPKTNNVVILTKDGKFLSGWQLKEGTDQHKNYMNGGVL</sequence>
<feature type="domain" description="Colicin D C-terminal" evidence="5">
    <location>
        <begin position="435"/>
        <end position="513"/>
    </location>
</feature>
<feature type="domain" description="Pyosin/cloacin translocation" evidence="4">
    <location>
        <begin position="291"/>
        <end position="421"/>
    </location>
</feature>